<feature type="transmembrane region" description="Helical" evidence="5">
    <location>
        <begin position="236"/>
        <end position="257"/>
    </location>
</feature>
<evidence type="ECO:0000256" key="5">
    <source>
        <dbReference type="SAM" id="Phobius"/>
    </source>
</evidence>
<name>A0ABR7HHF7_9FIRM</name>
<keyword evidence="5" id="KW-0472">Membrane</keyword>
<feature type="region of interest" description="Disordered" evidence="4">
    <location>
        <begin position="143"/>
        <end position="200"/>
    </location>
</feature>
<dbReference type="Gene3D" id="2.60.40.680">
    <property type="match status" value="1"/>
</dbReference>
<evidence type="ECO:0000256" key="3">
    <source>
        <dbReference type="ARBA" id="ARBA00022737"/>
    </source>
</evidence>
<dbReference type="InterPro" id="IPR008965">
    <property type="entry name" value="CBM2/CBM3_carb-bd_dom_sf"/>
</dbReference>
<evidence type="ECO:0000313" key="7">
    <source>
        <dbReference type="EMBL" id="MBC5726955.1"/>
    </source>
</evidence>
<organism evidence="7 8">
    <name type="scientific">Ruminococcus intestinalis</name>
    <dbReference type="NCBI Taxonomy" id="2763066"/>
    <lineage>
        <taxon>Bacteria</taxon>
        <taxon>Bacillati</taxon>
        <taxon>Bacillota</taxon>
        <taxon>Clostridia</taxon>
        <taxon>Eubacteriales</taxon>
        <taxon>Oscillospiraceae</taxon>
        <taxon>Ruminococcus</taxon>
    </lineage>
</organism>
<dbReference type="Proteomes" id="UP000636755">
    <property type="component" value="Unassembled WGS sequence"/>
</dbReference>
<keyword evidence="5" id="KW-1133">Transmembrane helix</keyword>
<evidence type="ECO:0000313" key="8">
    <source>
        <dbReference type="Proteomes" id="UP000636755"/>
    </source>
</evidence>
<sequence length="263" mass="28131">MNMFICFAVSSKNPSIVINSARGEAGDTVDVTITMSNNPGFVSANLYVKYDESVLTLKKVKDGGLLSGVTHSDNYTSPYGLCWVNDLSKENFKVNGVLATLTFEISKEANPGSTTISLEQDILNCDIENVVFDLVSGKVEISSSSQSKDSDLPETTSKASNSDSNVNSVDDSDKASKNNESVNQSEVKDSDASDINEKSEDYDATVLSTSDLVGNTKKSSTSDSATNKVGGVVQTVSILIAVILIAAIILTAVFVYYKRTRKK</sequence>
<dbReference type="Pfam" id="PF00963">
    <property type="entry name" value="Cohesin"/>
    <property type="match status" value="1"/>
</dbReference>
<evidence type="ECO:0000256" key="1">
    <source>
        <dbReference type="ARBA" id="ARBA00004613"/>
    </source>
</evidence>
<keyword evidence="2" id="KW-0964">Secreted</keyword>
<comment type="caution">
    <text evidence="7">The sequence shown here is derived from an EMBL/GenBank/DDBJ whole genome shotgun (WGS) entry which is preliminary data.</text>
</comment>
<keyword evidence="8" id="KW-1185">Reference proteome</keyword>
<proteinExistence type="predicted"/>
<dbReference type="EMBL" id="JACOPS010000001">
    <property type="protein sequence ID" value="MBC5726955.1"/>
    <property type="molecule type" value="Genomic_DNA"/>
</dbReference>
<feature type="compositionally biased region" description="Low complexity" evidence="4">
    <location>
        <begin position="157"/>
        <end position="169"/>
    </location>
</feature>
<dbReference type="InterPro" id="IPR002102">
    <property type="entry name" value="Cohesin_dom"/>
</dbReference>
<feature type="compositionally biased region" description="Basic and acidic residues" evidence="4">
    <location>
        <begin position="186"/>
        <end position="200"/>
    </location>
</feature>
<gene>
    <name evidence="7" type="ORF">H8R91_00145</name>
</gene>
<protein>
    <recommendedName>
        <fullName evidence="6">Cohesin domain-containing protein</fullName>
    </recommendedName>
</protein>
<keyword evidence="5" id="KW-0812">Transmembrane</keyword>
<evidence type="ECO:0000259" key="6">
    <source>
        <dbReference type="Pfam" id="PF00963"/>
    </source>
</evidence>
<dbReference type="SUPFAM" id="SSF49384">
    <property type="entry name" value="Carbohydrate-binding domain"/>
    <property type="match status" value="1"/>
</dbReference>
<comment type="subcellular location">
    <subcellularLocation>
        <location evidence="1">Secreted</location>
    </subcellularLocation>
</comment>
<reference evidence="7 8" key="1">
    <citation type="submission" date="2020-08" db="EMBL/GenBank/DDBJ databases">
        <title>Genome public.</title>
        <authorList>
            <person name="Liu C."/>
            <person name="Sun Q."/>
        </authorList>
    </citation>
    <scope>NUCLEOTIDE SEQUENCE [LARGE SCALE GENOMIC DNA]</scope>
    <source>
        <strain evidence="7 8">NSJ-71</strain>
    </source>
</reference>
<evidence type="ECO:0000256" key="2">
    <source>
        <dbReference type="ARBA" id="ARBA00022525"/>
    </source>
</evidence>
<feature type="domain" description="Cohesin" evidence="6">
    <location>
        <begin position="16"/>
        <end position="130"/>
    </location>
</feature>
<evidence type="ECO:0000256" key="4">
    <source>
        <dbReference type="SAM" id="MobiDB-lite"/>
    </source>
</evidence>
<accession>A0ABR7HHF7</accession>
<keyword evidence="3" id="KW-0677">Repeat</keyword>